<accession>A0A8S1DQ68</accession>
<dbReference type="SUPFAM" id="SSF52047">
    <property type="entry name" value="RNI-like"/>
    <property type="match status" value="2"/>
</dbReference>
<sequence>MAKFRLLNLQQHKSLLDLLVEKVATNLDFYIPQPCADWQFGQPICHKYFGENGENISEISLKLPHPVIEKILKRHLSQICRDITRKKAEFTKMKNGFAHLLNSRTKEVDLQNLLSFCPSWNQLEEVKEVLQLIEARAPNVESLAIQAAVLAGHINEFEDCHEAMILNEATILAIGGMERLNTLRIRGYKIGYSDLKSICKKSKNLVNVDVALHFYESEKFELESKNGVADFIESFSKLKSFLFQPYTDILYRPSWDLGLQITSLCMKHLPFLESVRNLATMKYCCSSSFACFPIPKLAPTTGSYALRHLCVSIEGVDAKNMQWFPNITHLMVRCALQVVGNEEQKVAQLCHFSKVESLILHQCLTAKILDRFLNIYGENLHTFYLINYHSGLEFKIGKIFKLCPKLENLLLVGLTVTVDSEPQINFFNQLKHIQCFNVTWTGTFRLSNMLSAPKLEYCDLGKVPSDLEDLKELATLMKDKKILRKLRIFRCKSHAEFYNNETILDNFFLAWSELTKNALAFLPELIIFETPLISRNVEKVVTNIDSFISQPSANKRFAQVLQKYFGKNCDNTSKIFSKLPHSIIEEILKRVLSRKCSNSSGDRTEYAKMKNRVAQLLNSRTIQIDLNNLMSFCPATENQLVEVTEVLELIQARAPNVESLAIEAVPDDSFEENDGHCNKSNILNRNAVLAIGGMEKLKTLRFLGYRIRYSDFKTICRNIKSLTHVNVDLHVNSFPNLKSFLFRAYSENKSLPYKSQVVITRLCLQHLPLLEAVLSSATLDKYAENYFTFFPIPMCAPTTESYSLRHLCIYSGGLKAEDVEWFPNVTHLMINCFNNDESKLAPLCRFSKVESLILQHCHNALTTDRFLKAYGANLHTFCLINPYSGQGYELGTIFNLCPKLETLILVGVKLVGSTPFNCANHLKFFKIKNLIRSGRFRLSNVLSSPKLEHVDIQNMIFKLDDLKELSTLIKNKRILRNLQVFRCVSYPVVHFYLDDFFHAWSEITKNALAYLPKLVLFETPLFLSSGLSNSPYLRALTEKHLENYAEFYEKCYKYAERIDLPLFVSIK</sequence>
<reference evidence="1 2" key="1">
    <citation type="submission" date="2020-04" db="EMBL/GenBank/DDBJ databases">
        <authorList>
            <person name="Alioto T."/>
            <person name="Alioto T."/>
            <person name="Gomez Garrido J."/>
        </authorList>
    </citation>
    <scope>NUCLEOTIDE SEQUENCE [LARGE SCALE GENOMIC DNA]</scope>
</reference>
<dbReference type="GO" id="GO:0019005">
    <property type="term" value="C:SCF ubiquitin ligase complex"/>
    <property type="evidence" value="ECO:0007669"/>
    <property type="project" value="TreeGrafter"/>
</dbReference>
<keyword evidence="2" id="KW-1185">Reference proteome</keyword>
<dbReference type="InterPro" id="IPR032675">
    <property type="entry name" value="LRR_dom_sf"/>
</dbReference>
<dbReference type="Proteomes" id="UP000494165">
    <property type="component" value="Unassembled WGS sequence"/>
</dbReference>
<dbReference type="AlphaFoldDB" id="A0A8S1DQ68"/>
<dbReference type="PANTHER" id="PTHR13318">
    <property type="entry name" value="PARTNER OF PAIRED, ISOFORM B-RELATED"/>
    <property type="match status" value="1"/>
</dbReference>
<protein>
    <recommendedName>
        <fullName evidence="3">F-box domain-containing protein</fullName>
    </recommendedName>
</protein>
<proteinExistence type="predicted"/>
<name>A0A8S1DQ68_9INSE</name>
<dbReference type="PANTHER" id="PTHR13318:SF190">
    <property type="entry name" value="PARTNER OF PAIRED, ISOFORM B"/>
    <property type="match status" value="1"/>
</dbReference>
<dbReference type="Gene3D" id="3.80.10.10">
    <property type="entry name" value="Ribonuclease Inhibitor"/>
    <property type="match status" value="1"/>
</dbReference>
<dbReference type="GO" id="GO:0031146">
    <property type="term" value="P:SCF-dependent proteasomal ubiquitin-dependent protein catabolic process"/>
    <property type="evidence" value="ECO:0007669"/>
    <property type="project" value="TreeGrafter"/>
</dbReference>
<evidence type="ECO:0008006" key="3">
    <source>
        <dbReference type="Google" id="ProtNLM"/>
    </source>
</evidence>
<evidence type="ECO:0000313" key="1">
    <source>
        <dbReference type="EMBL" id="CAB3382850.1"/>
    </source>
</evidence>
<comment type="caution">
    <text evidence="1">The sequence shown here is derived from an EMBL/GenBank/DDBJ whole genome shotgun (WGS) entry which is preliminary data.</text>
</comment>
<gene>
    <name evidence="1" type="ORF">CLODIP_2_CD07620</name>
</gene>
<dbReference type="EMBL" id="CADEPI010000286">
    <property type="protein sequence ID" value="CAB3382850.1"/>
    <property type="molecule type" value="Genomic_DNA"/>
</dbReference>
<evidence type="ECO:0000313" key="2">
    <source>
        <dbReference type="Proteomes" id="UP000494165"/>
    </source>
</evidence>
<organism evidence="1 2">
    <name type="scientific">Cloeon dipterum</name>
    <dbReference type="NCBI Taxonomy" id="197152"/>
    <lineage>
        <taxon>Eukaryota</taxon>
        <taxon>Metazoa</taxon>
        <taxon>Ecdysozoa</taxon>
        <taxon>Arthropoda</taxon>
        <taxon>Hexapoda</taxon>
        <taxon>Insecta</taxon>
        <taxon>Pterygota</taxon>
        <taxon>Palaeoptera</taxon>
        <taxon>Ephemeroptera</taxon>
        <taxon>Pisciforma</taxon>
        <taxon>Baetidae</taxon>
        <taxon>Cloeon</taxon>
    </lineage>
</organism>